<proteinExistence type="predicted"/>
<feature type="domain" description="Secretion system C-terminal sorting" evidence="4">
    <location>
        <begin position="593"/>
        <end position="656"/>
    </location>
</feature>
<accession>A0ABN0RNE7</accession>
<evidence type="ECO:0000259" key="4">
    <source>
        <dbReference type="Pfam" id="PF18962"/>
    </source>
</evidence>
<keyword evidence="2" id="KW-0964">Secreted</keyword>
<evidence type="ECO:0000259" key="5">
    <source>
        <dbReference type="Pfam" id="PF24517"/>
    </source>
</evidence>
<dbReference type="Proteomes" id="UP000019275">
    <property type="component" value="Unassembled WGS sequence"/>
</dbReference>
<dbReference type="InterPro" id="IPR026444">
    <property type="entry name" value="Secre_tail"/>
</dbReference>
<comment type="caution">
    <text evidence="6">The sequence shown here is derived from an EMBL/GenBank/DDBJ whole genome shotgun (WGS) entry which is preliminary data.</text>
</comment>
<dbReference type="EMBL" id="ARZX01000011">
    <property type="protein sequence ID" value="EWH13456.1"/>
    <property type="molecule type" value="Genomic_DNA"/>
</dbReference>
<sequence length="659" mass="72928">MEYYIPSSLLILNAMNFNLFKYKKVIVCSLIFLLCIGLKVRAQLKVGDPGVRFNSNKYDSRYPQMKEWQKAGVRGGIPFLKDVKVVKTLTSGANSDAINNAIKDASKSSGLVAVLLKNGTYNINKRIVMKSNVSLIGETRDGVKCIISMTSSDAFSFYKVRKSGIYTLTIQGSWGKPKYDWNYSLDANDELKNNDNISVKFNDSEDCWLDKVNIINSAKDPVRVPANHITLRDLRVDGAHKKAGGAQGYFFIQGAYNLITGCKVTHLRHISLQGSKVEYNVVYDNDFKQEVSFHSGDKGNNLIENNRITLPFDMPNSKADTPNAVYNSNKEPNYYAIMGPWSSQHQNSKNPNFIFKNQCLEQNHNNATPWSNQNLLYKGPRQVKPSNPATNFPALATSLTPKGGTLYPIILGENTGGATNCSEEEIVLLSEDAYIQGSQTYNTSQLRVETGKRVTYLKFGIPSNLPAIKSATLSLTVSTDSGNGRVDINKGTSNNWTEDNLSDTNKPQVSSIIGTQISSFVVGKTYTWTLRDVKAGETITLLVNQINGNDVSFWSKEGTNPPKLTLSLDCSGVEPTTIQRLLIAENKSSIVAYPNPAQNYITVSNISKGDELIVYNFSGKIILKKAAKNNNETINISNLKKGNYIISIQGKSSHKFIKK</sequence>
<dbReference type="Pfam" id="PF24517">
    <property type="entry name" value="CBM96"/>
    <property type="match status" value="1"/>
</dbReference>
<dbReference type="InterPro" id="IPR055372">
    <property type="entry name" value="CBM96"/>
</dbReference>
<reference evidence="6 7" key="1">
    <citation type="journal article" date="2014" name="Genome Announc.">
        <title>Draft Genome Sequence of the Carrageenan-Degrading Bacterium Cellulophaga sp. Strain KL-A, Isolated from Decaying Marine Algae.</title>
        <authorList>
            <person name="Shan D."/>
            <person name="Ying J."/>
            <person name="Li X."/>
            <person name="Gao Z."/>
            <person name="Wei G."/>
            <person name="Shao Z."/>
        </authorList>
    </citation>
    <scope>NUCLEOTIDE SEQUENCE [LARGE SCALE GENOMIC DNA]</scope>
    <source>
        <strain evidence="6 7">KL-A</strain>
    </source>
</reference>
<dbReference type="Gene3D" id="2.160.20.10">
    <property type="entry name" value="Single-stranded right-handed beta-helix, Pectin lyase-like"/>
    <property type="match status" value="1"/>
</dbReference>
<dbReference type="InterPro" id="IPR012334">
    <property type="entry name" value="Pectin_lyas_fold"/>
</dbReference>
<comment type="subcellular location">
    <subcellularLocation>
        <location evidence="1">Secreted</location>
    </subcellularLocation>
</comment>
<keyword evidence="3" id="KW-0732">Signal</keyword>
<evidence type="ECO:0000313" key="6">
    <source>
        <dbReference type="EMBL" id="EWH13456.1"/>
    </source>
</evidence>
<evidence type="ECO:0000313" key="7">
    <source>
        <dbReference type="Proteomes" id="UP000019275"/>
    </source>
</evidence>
<gene>
    <name evidence="6" type="ORF">KLA_10009</name>
</gene>
<evidence type="ECO:0000256" key="1">
    <source>
        <dbReference type="ARBA" id="ARBA00004613"/>
    </source>
</evidence>
<feature type="domain" description="Carbohydrate-binding module family 96" evidence="5">
    <location>
        <begin position="430"/>
        <end position="567"/>
    </location>
</feature>
<dbReference type="InterPro" id="IPR011050">
    <property type="entry name" value="Pectin_lyase_fold/virulence"/>
</dbReference>
<dbReference type="NCBIfam" id="TIGR04183">
    <property type="entry name" value="Por_Secre_tail"/>
    <property type="match status" value="1"/>
</dbReference>
<keyword evidence="7" id="KW-1185">Reference proteome</keyword>
<evidence type="ECO:0000256" key="3">
    <source>
        <dbReference type="ARBA" id="ARBA00022729"/>
    </source>
</evidence>
<organism evidence="6 7">
    <name type="scientific">Cellulophaga geojensis KL-A</name>
    <dbReference type="NCBI Taxonomy" id="1328323"/>
    <lineage>
        <taxon>Bacteria</taxon>
        <taxon>Pseudomonadati</taxon>
        <taxon>Bacteroidota</taxon>
        <taxon>Flavobacteriia</taxon>
        <taxon>Flavobacteriales</taxon>
        <taxon>Flavobacteriaceae</taxon>
        <taxon>Cellulophaga</taxon>
    </lineage>
</organism>
<name>A0ABN0RNE7_9FLAO</name>
<protein>
    <submittedName>
        <fullName evidence="6">Beta-helix fold protein</fullName>
    </submittedName>
</protein>
<evidence type="ECO:0000256" key="2">
    <source>
        <dbReference type="ARBA" id="ARBA00022525"/>
    </source>
</evidence>
<dbReference type="Pfam" id="PF18962">
    <property type="entry name" value="Por_Secre_tail"/>
    <property type="match status" value="1"/>
</dbReference>
<dbReference type="SUPFAM" id="SSF51126">
    <property type="entry name" value="Pectin lyase-like"/>
    <property type="match status" value="1"/>
</dbReference>